<comment type="caution">
    <text evidence="1">The sequence shown here is derived from an EMBL/GenBank/DDBJ whole genome shotgun (WGS) entry which is preliminary data.</text>
</comment>
<name>A0ABS3J7D9_9HYPH</name>
<evidence type="ECO:0000313" key="1">
    <source>
        <dbReference type="EMBL" id="MBO0905565.1"/>
    </source>
</evidence>
<sequence length="53" mass="5993">MSRKRGFVSHVSDFFADFRAARECAAAVEAGRRPREAALRHLGLNAGMFDRQR</sequence>
<gene>
    <name evidence="1" type="ORF">J1C47_18115</name>
</gene>
<protein>
    <submittedName>
        <fullName evidence="1">Uncharacterized protein</fullName>
    </submittedName>
</protein>
<proteinExistence type="predicted"/>
<evidence type="ECO:0000313" key="2">
    <source>
        <dbReference type="Proteomes" id="UP000664288"/>
    </source>
</evidence>
<keyword evidence="2" id="KW-1185">Reference proteome</keyword>
<dbReference type="Proteomes" id="UP000664288">
    <property type="component" value="Unassembled WGS sequence"/>
</dbReference>
<accession>A0ABS3J7D9</accession>
<reference evidence="1 2" key="1">
    <citation type="submission" date="2021-03" db="EMBL/GenBank/DDBJ databases">
        <title>Whole genome sequence of Jiella sp. MQZ13P-4.</title>
        <authorList>
            <person name="Tuo L."/>
        </authorList>
    </citation>
    <scope>NUCLEOTIDE SEQUENCE [LARGE SCALE GENOMIC DNA]</scope>
    <source>
        <strain evidence="1 2">MQZ13P-4</strain>
    </source>
</reference>
<dbReference type="RefSeq" id="WP_207352197.1">
    <property type="nucleotide sequence ID" value="NZ_JAFMPY010000022.1"/>
</dbReference>
<dbReference type="EMBL" id="JAFMPY010000022">
    <property type="protein sequence ID" value="MBO0905565.1"/>
    <property type="molecule type" value="Genomic_DNA"/>
</dbReference>
<organism evidence="1 2">
    <name type="scientific">Jiella sonneratiae</name>
    <dbReference type="NCBI Taxonomy" id="2816856"/>
    <lineage>
        <taxon>Bacteria</taxon>
        <taxon>Pseudomonadati</taxon>
        <taxon>Pseudomonadota</taxon>
        <taxon>Alphaproteobacteria</taxon>
        <taxon>Hyphomicrobiales</taxon>
        <taxon>Aurantimonadaceae</taxon>
        <taxon>Jiella</taxon>
    </lineage>
</organism>